<dbReference type="InterPro" id="IPR007492">
    <property type="entry name" value="LytTR_DNA-bd_dom"/>
</dbReference>
<dbReference type="OrthoDB" id="2168082at2"/>
<dbReference type="Proteomes" id="UP000249248">
    <property type="component" value="Unassembled WGS sequence"/>
</dbReference>
<dbReference type="SUPFAM" id="SSF52172">
    <property type="entry name" value="CheY-like"/>
    <property type="match status" value="1"/>
</dbReference>
<evidence type="ECO:0000313" key="5">
    <source>
        <dbReference type="Proteomes" id="UP000249248"/>
    </source>
</evidence>
<sequence length="250" mass="29342">MSKTFNAILVDDEESARDILSNLLFRFCPQIHIVDKCEDIEQAVVSIKRHKPDLVFLDIEMPNFAGYEITSFFDKIDFEIIFITAYDHYAVKAFQVSAVDYLLKPIEISRLKEAVTKFISKREIKNASVNYEVLVKSLQENKYKRIIVPFQGDQKVLLIEDIIAIEASESYSFIHTNDKQKYIVSKNLKHFERILSDNHLFFRTHKSWIINTAFIKEYSKSKLIILLENNIQAKLSKYKVSQFDTDFKKH</sequence>
<evidence type="ECO:0000256" key="1">
    <source>
        <dbReference type="PROSITE-ProRule" id="PRU00169"/>
    </source>
</evidence>
<organism evidence="4 5">
    <name type="scientific">Putridiphycobacter roseus</name>
    <dbReference type="NCBI Taxonomy" id="2219161"/>
    <lineage>
        <taxon>Bacteria</taxon>
        <taxon>Pseudomonadati</taxon>
        <taxon>Bacteroidota</taxon>
        <taxon>Flavobacteriia</taxon>
        <taxon>Flavobacteriales</taxon>
        <taxon>Crocinitomicaceae</taxon>
        <taxon>Putridiphycobacter</taxon>
    </lineage>
</organism>
<comment type="caution">
    <text evidence="4">The sequence shown here is derived from an EMBL/GenBank/DDBJ whole genome shotgun (WGS) entry which is preliminary data.</text>
</comment>
<accession>A0A2W1MZB5</accession>
<keyword evidence="1" id="KW-0597">Phosphoprotein</keyword>
<dbReference type="SMART" id="SM00448">
    <property type="entry name" value="REC"/>
    <property type="match status" value="1"/>
</dbReference>
<evidence type="ECO:0000259" key="2">
    <source>
        <dbReference type="PROSITE" id="PS50110"/>
    </source>
</evidence>
<feature type="domain" description="HTH LytTR-type" evidence="3">
    <location>
        <begin position="146"/>
        <end position="249"/>
    </location>
</feature>
<dbReference type="GO" id="GO:0000156">
    <property type="term" value="F:phosphorelay response regulator activity"/>
    <property type="evidence" value="ECO:0007669"/>
    <property type="project" value="InterPro"/>
</dbReference>
<gene>
    <name evidence="4" type="ORF">DNU06_12155</name>
</gene>
<dbReference type="InterPro" id="IPR046947">
    <property type="entry name" value="LytR-like"/>
</dbReference>
<keyword evidence="5" id="KW-1185">Reference proteome</keyword>
<dbReference type="Pfam" id="PF04397">
    <property type="entry name" value="LytTR"/>
    <property type="match status" value="1"/>
</dbReference>
<dbReference type="InterPro" id="IPR011006">
    <property type="entry name" value="CheY-like_superfamily"/>
</dbReference>
<dbReference type="SMART" id="SM00850">
    <property type="entry name" value="LytTR"/>
    <property type="match status" value="1"/>
</dbReference>
<dbReference type="PANTHER" id="PTHR37299">
    <property type="entry name" value="TRANSCRIPTIONAL REGULATOR-RELATED"/>
    <property type="match status" value="1"/>
</dbReference>
<dbReference type="PROSITE" id="PS50110">
    <property type="entry name" value="RESPONSE_REGULATORY"/>
    <property type="match status" value="1"/>
</dbReference>
<protein>
    <submittedName>
        <fullName evidence="4">DNA-binding response regulator</fullName>
    </submittedName>
</protein>
<name>A0A2W1MZB5_9FLAO</name>
<feature type="domain" description="Response regulatory" evidence="2">
    <location>
        <begin position="6"/>
        <end position="119"/>
    </location>
</feature>
<dbReference type="Pfam" id="PF00072">
    <property type="entry name" value="Response_reg"/>
    <property type="match status" value="1"/>
</dbReference>
<keyword evidence="4" id="KW-0238">DNA-binding</keyword>
<feature type="modified residue" description="4-aspartylphosphate" evidence="1">
    <location>
        <position position="58"/>
    </location>
</feature>
<dbReference type="GO" id="GO:0003677">
    <property type="term" value="F:DNA binding"/>
    <property type="evidence" value="ECO:0007669"/>
    <property type="project" value="UniProtKB-KW"/>
</dbReference>
<proteinExistence type="predicted"/>
<evidence type="ECO:0000259" key="3">
    <source>
        <dbReference type="PROSITE" id="PS50930"/>
    </source>
</evidence>
<dbReference type="EMBL" id="QKSB01000007">
    <property type="protein sequence ID" value="PZE16600.1"/>
    <property type="molecule type" value="Genomic_DNA"/>
</dbReference>
<dbReference type="InterPro" id="IPR001789">
    <property type="entry name" value="Sig_transdc_resp-reg_receiver"/>
</dbReference>
<dbReference type="Gene3D" id="3.40.50.2300">
    <property type="match status" value="1"/>
</dbReference>
<reference evidence="4 5" key="1">
    <citation type="submission" date="2018-06" db="EMBL/GenBank/DDBJ databases">
        <title>The draft genome sequence of Crocinitomix sp. SM1701.</title>
        <authorList>
            <person name="Zhang X."/>
        </authorList>
    </citation>
    <scope>NUCLEOTIDE SEQUENCE [LARGE SCALE GENOMIC DNA]</scope>
    <source>
        <strain evidence="4 5">SM1701</strain>
    </source>
</reference>
<dbReference type="RefSeq" id="WP_111063616.1">
    <property type="nucleotide sequence ID" value="NZ_JBHUCU010000017.1"/>
</dbReference>
<dbReference type="Gene3D" id="2.40.50.1020">
    <property type="entry name" value="LytTr DNA-binding domain"/>
    <property type="match status" value="1"/>
</dbReference>
<dbReference type="AlphaFoldDB" id="A0A2W1MZB5"/>
<dbReference type="PANTHER" id="PTHR37299:SF1">
    <property type="entry name" value="STAGE 0 SPORULATION PROTEIN A HOMOLOG"/>
    <property type="match status" value="1"/>
</dbReference>
<evidence type="ECO:0000313" key="4">
    <source>
        <dbReference type="EMBL" id="PZE16600.1"/>
    </source>
</evidence>
<dbReference type="PROSITE" id="PS50930">
    <property type="entry name" value="HTH_LYTTR"/>
    <property type="match status" value="1"/>
</dbReference>